<comment type="caution">
    <text evidence="2">The sequence shown here is derived from an EMBL/GenBank/DDBJ whole genome shotgun (WGS) entry which is preliminary data.</text>
</comment>
<proteinExistence type="predicted"/>
<gene>
    <name evidence="2" type="ORF">PCOR1329_LOCUS60845</name>
</gene>
<protein>
    <submittedName>
        <fullName evidence="2">Uncharacterized protein</fullName>
    </submittedName>
</protein>
<keyword evidence="3" id="KW-1185">Reference proteome</keyword>
<feature type="coiled-coil region" evidence="1">
    <location>
        <begin position="130"/>
        <end position="178"/>
    </location>
</feature>
<dbReference type="EMBL" id="CAUYUJ010017632">
    <property type="protein sequence ID" value="CAK0876515.1"/>
    <property type="molecule type" value="Genomic_DNA"/>
</dbReference>
<organism evidence="2 3">
    <name type="scientific">Prorocentrum cordatum</name>
    <dbReference type="NCBI Taxonomy" id="2364126"/>
    <lineage>
        <taxon>Eukaryota</taxon>
        <taxon>Sar</taxon>
        <taxon>Alveolata</taxon>
        <taxon>Dinophyceae</taxon>
        <taxon>Prorocentrales</taxon>
        <taxon>Prorocentraceae</taxon>
        <taxon>Prorocentrum</taxon>
    </lineage>
</organism>
<reference evidence="2" key="1">
    <citation type="submission" date="2023-10" db="EMBL/GenBank/DDBJ databases">
        <authorList>
            <person name="Chen Y."/>
            <person name="Shah S."/>
            <person name="Dougan E. K."/>
            <person name="Thang M."/>
            <person name="Chan C."/>
        </authorList>
    </citation>
    <scope>NUCLEOTIDE SEQUENCE [LARGE SCALE GENOMIC DNA]</scope>
</reference>
<evidence type="ECO:0000313" key="2">
    <source>
        <dbReference type="EMBL" id="CAK0876515.1"/>
    </source>
</evidence>
<accession>A0ABN9VSP4</accession>
<sequence>MTRMKGSSVRVCFRLIPKRLFDQLPANTAPEIEVLPLETLALQVRAAGFEPADFLASAPSPPPTAAPPPAMDVVGGDASAPCDIKQQLSELAAHIDAIKDVKPEEVQGACRQLREKQARLRQQWGMSFQRAELEVKAKRQQEHLQELEGKVQEAQKAVREAFTELNGTRAELLELEELRRLLVAEAPQPPESQKWKPQSLGQVLGSSTELSVKQLGSILQGFGASEAMAKNLRSALAEARGAEEAAARG</sequence>
<keyword evidence="1" id="KW-0175">Coiled coil</keyword>
<evidence type="ECO:0000313" key="3">
    <source>
        <dbReference type="Proteomes" id="UP001189429"/>
    </source>
</evidence>
<evidence type="ECO:0000256" key="1">
    <source>
        <dbReference type="SAM" id="Coils"/>
    </source>
</evidence>
<name>A0ABN9VSP4_9DINO</name>
<dbReference type="Proteomes" id="UP001189429">
    <property type="component" value="Unassembled WGS sequence"/>
</dbReference>